<comment type="similarity">
    <text evidence="3">Belongs to the multi antimicrobial extrusion (MATE) (TC 2.A.66.1) family.</text>
</comment>
<dbReference type="EMBL" id="FOJY01000014">
    <property type="protein sequence ID" value="SFB22475.1"/>
    <property type="molecule type" value="Genomic_DNA"/>
</dbReference>
<evidence type="ECO:0000256" key="7">
    <source>
        <dbReference type="ARBA" id="ARBA00022475"/>
    </source>
</evidence>
<keyword evidence="6" id="KW-0050">Antiport</keyword>
<feature type="transmembrane region" description="Helical" evidence="13">
    <location>
        <begin position="183"/>
        <end position="201"/>
    </location>
</feature>
<evidence type="ECO:0000256" key="10">
    <source>
        <dbReference type="ARBA" id="ARBA00023065"/>
    </source>
</evidence>
<evidence type="ECO:0000256" key="3">
    <source>
        <dbReference type="ARBA" id="ARBA00010199"/>
    </source>
</evidence>
<evidence type="ECO:0000313" key="14">
    <source>
        <dbReference type="EMBL" id="SFB22475.1"/>
    </source>
</evidence>
<dbReference type="PANTHER" id="PTHR43298:SF2">
    <property type="entry name" value="FMN_FAD EXPORTER YEEO-RELATED"/>
    <property type="match status" value="1"/>
</dbReference>
<accession>A0A1I0ZA08</accession>
<reference evidence="14 15" key="1">
    <citation type="submission" date="2016-10" db="EMBL/GenBank/DDBJ databases">
        <authorList>
            <person name="de Groot N.N."/>
        </authorList>
    </citation>
    <scope>NUCLEOTIDE SEQUENCE [LARGE SCALE GENOMIC DNA]</scope>
    <source>
        <strain evidence="14 15">DSM 5522</strain>
    </source>
</reference>
<feature type="transmembrane region" description="Helical" evidence="13">
    <location>
        <begin position="31"/>
        <end position="52"/>
    </location>
</feature>
<dbReference type="GO" id="GO:0042910">
    <property type="term" value="F:xenobiotic transmembrane transporter activity"/>
    <property type="evidence" value="ECO:0007669"/>
    <property type="project" value="InterPro"/>
</dbReference>
<evidence type="ECO:0000256" key="12">
    <source>
        <dbReference type="ARBA" id="ARBA00031636"/>
    </source>
</evidence>
<dbReference type="PIRSF" id="PIRSF006603">
    <property type="entry name" value="DinF"/>
    <property type="match status" value="1"/>
</dbReference>
<feature type="transmembrane region" description="Helical" evidence="13">
    <location>
        <begin position="148"/>
        <end position="171"/>
    </location>
</feature>
<evidence type="ECO:0000256" key="6">
    <source>
        <dbReference type="ARBA" id="ARBA00022449"/>
    </source>
</evidence>
<dbReference type="InterPro" id="IPR050222">
    <property type="entry name" value="MATE_MdtK"/>
</dbReference>
<dbReference type="NCBIfam" id="TIGR00797">
    <property type="entry name" value="matE"/>
    <property type="match status" value="1"/>
</dbReference>
<organism evidence="14 15">
    <name type="scientific">Acetitomaculum ruminis DSM 5522</name>
    <dbReference type="NCBI Taxonomy" id="1120918"/>
    <lineage>
        <taxon>Bacteria</taxon>
        <taxon>Bacillati</taxon>
        <taxon>Bacillota</taxon>
        <taxon>Clostridia</taxon>
        <taxon>Lachnospirales</taxon>
        <taxon>Lachnospiraceae</taxon>
        <taxon>Acetitomaculum</taxon>
    </lineage>
</organism>
<dbReference type="AlphaFoldDB" id="A0A1I0ZA08"/>
<dbReference type="OrthoDB" id="62420at2"/>
<feature type="transmembrane region" description="Helical" evidence="13">
    <location>
        <begin position="64"/>
        <end position="91"/>
    </location>
</feature>
<comment type="subcellular location">
    <subcellularLocation>
        <location evidence="2">Cell membrane</location>
        <topology evidence="2">Multi-pass membrane protein</topology>
    </subcellularLocation>
</comment>
<dbReference type="GO" id="GO:0005886">
    <property type="term" value="C:plasma membrane"/>
    <property type="evidence" value="ECO:0007669"/>
    <property type="project" value="UniProtKB-SubCell"/>
</dbReference>
<dbReference type="CDD" id="cd13137">
    <property type="entry name" value="MATE_NorM_like"/>
    <property type="match status" value="1"/>
</dbReference>
<evidence type="ECO:0000313" key="15">
    <source>
        <dbReference type="Proteomes" id="UP000198838"/>
    </source>
</evidence>
<proteinExistence type="inferred from homology"/>
<keyword evidence="7" id="KW-1003">Cell membrane</keyword>
<evidence type="ECO:0000256" key="8">
    <source>
        <dbReference type="ARBA" id="ARBA00022692"/>
    </source>
</evidence>
<dbReference type="PANTHER" id="PTHR43298">
    <property type="entry name" value="MULTIDRUG RESISTANCE PROTEIN NORM-RELATED"/>
    <property type="match status" value="1"/>
</dbReference>
<evidence type="ECO:0000256" key="4">
    <source>
        <dbReference type="ARBA" id="ARBA00020268"/>
    </source>
</evidence>
<feature type="transmembrane region" description="Helical" evidence="13">
    <location>
        <begin position="421"/>
        <end position="441"/>
    </location>
</feature>
<protein>
    <recommendedName>
        <fullName evidence="4">Probable multidrug resistance protein NorM</fullName>
    </recommendedName>
    <alternativeName>
        <fullName evidence="12">Multidrug-efflux transporter</fullName>
    </alternativeName>
</protein>
<keyword evidence="11 13" id="KW-0472">Membrane</keyword>
<name>A0A1I0ZA08_9FIRM</name>
<keyword evidence="5" id="KW-0813">Transport</keyword>
<gene>
    <name evidence="14" type="ORF">SAMN05216249_1143</name>
</gene>
<feature type="transmembrane region" description="Helical" evidence="13">
    <location>
        <begin position="447"/>
        <end position="467"/>
    </location>
</feature>
<keyword evidence="15" id="KW-1185">Reference proteome</keyword>
<dbReference type="InterPro" id="IPR048279">
    <property type="entry name" value="MdtK-like"/>
</dbReference>
<sequence length="480" mass="52121">MSALYQVNILKDYLKAIRDGKYLNKRESLSMIVRLSIPVILAQITAVIMQYIDASMVGHLDTNSAASIGLISSSTWLLDGLASAIAIGFNVQVAHRIGAKENVKARNVVRYGILTAFLLNLIIGLISLSISGWIPVWLGGTKEIRPAAVAYFSVFSLSLPFLALNFVGAGMLQCSGNMKIPSILDILMCLLDVIFNFFFIFPEREMSILGNIYKIPGLGLGALGAALGTALAELIAAVLMLYFLLFYSESLKLRKEPYEIKFINVFIKAIKISLPVAIESIAVGASYVVSTGIVATLGTTAVAAHSFSITAESLCYMPSYGIGAAATTITGQCIGAGQKKMAKKLAWMTVLFGMALMTISGGIMYFLAPDMIGILSPDAEIIALGTMVLRIEAFAEPFFGASIIITGIFRGAEDTLIPGIMNLFSMWVVRIPLSIYMAGIWGLRGVWIAMMIELIFRGLIFIIRLLFTRFFGLIQINFCR</sequence>
<evidence type="ECO:0000256" key="9">
    <source>
        <dbReference type="ARBA" id="ARBA00022989"/>
    </source>
</evidence>
<keyword evidence="9 13" id="KW-1133">Transmembrane helix</keyword>
<feature type="transmembrane region" description="Helical" evidence="13">
    <location>
        <begin position="221"/>
        <end position="245"/>
    </location>
</feature>
<evidence type="ECO:0000256" key="13">
    <source>
        <dbReference type="SAM" id="Phobius"/>
    </source>
</evidence>
<evidence type="ECO:0000256" key="5">
    <source>
        <dbReference type="ARBA" id="ARBA00022448"/>
    </source>
</evidence>
<feature type="transmembrane region" description="Helical" evidence="13">
    <location>
        <begin position="387"/>
        <end position="409"/>
    </location>
</feature>
<evidence type="ECO:0000256" key="1">
    <source>
        <dbReference type="ARBA" id="ARBA00003408"/>
    </source>
</evidence>
<keyword evidence="10" id="KW-0406">Ion transport</keyword>
<comment type="function">
    <text evidence="1">Multidrug efflux pump.</text>
</comment>
<feature type="transmembrane region" description="Helical" evidence="13">
    <location>
        <begin position="345"/>
        <end position="367"/>
    </location>
</feature>
<dbReference type="Proteomes" id="UP000198838">
    <property type="component" value="Unassembled WGS sequence"/>
</dbReference>
<evidence type="ECO:0000256" key="11">
    <source>
        <dbReference type="ARBA" id="ARBA00023136"/>
    </source>
</evidence>
<evidence type="ECO:0000256" key="2">
    <source>
        <dbReference type="ARBA" id="ARBA00004651"/>
    </source>
</evidence>
<dbReference type="STRING" id="1120918.SAMN05216249_1143"/>
<keyword evidence="8 13" id="KW-0812">Transmembrane</keyword>
<dbReference type="InterPro" id="IPR002528">
    <property type="entry name" value="MATE_fam"/>
</dbReference>
<feature type="transmembrane region" description="Helical" evidence="13">
    <location>
        <begin position="111"/>
        <end position="136"/>
    </location>
</feature>
<dbReference type="Pfam" id="PF01554">
    <property type="entry name" value="MatE"/>
    <property type="match status" value="2"/>
</dbReference>
<dbReference type="GO" id="GO:0015297">
    <property type="term" value="F:antiporter activity"/>
    <property type="evidence" value="ECO:0007669"/>
    <property type="project" value="UniProtKB-KW"/>
</dbReference>
<dbReference type="GO" id="GO:0006811">
    <property type="term" value="P:monoatomic ion transport"/>
    <property type="evidence" value="ECO:0007669"/>
    <property type="project" value="UniProtKB-KW"/>
</dbReference>